<proteinExistence type="predicted"/>
<dbReference type="EMBL" id="AP023354">
    <property type="protein sequence ID" value="BCJ28428.1"/>
    <property type="molecule type" value="Genomic_DNA"/>
</dbReference>
<name>A0A810L2N4_9ACTN</name>
<dbReference type="AlphaFoldDB" id="A0A810L2N4"/>
<gene>
    <name evidence="1" type="ORF">Asera_25360</name>
</gene>
<accession>A0A810L2N4</accession>
<reference evidence="1" key="1">
    <citation type="submission" date="2020-08" db="EMBL/GenBank/DDBJ databases">
        <title>Whole genome shotgun sequence of Actinocatenispora sera NBRC 101916.</title>
        <authorList>
            <person name="Komaki H."/>
            <person name="Tamura T."/>
        </authorList>
    </citation>
    <scope>NUCLEOTIDE SEQUENCE</scope>
    <source>
        <strain evidence="1">NBRC 101916</strain>
    </source>
</reference>
<evidence type="ECO:0000313" key="2">
    <source>
        <dbReference type="Proteomes" id="UP000680750"/>
    </source>
</evidence>
<protein>
    <submittedName>
        <fullName evidence="1">Uncharacterized protein</fullName>
    </submittedName>
</protein>
<sequence>MLAAGRTTEAVRAVVVPGPALVPSAEACWVLAAPMATSATAAMTVPAVRLSILIRESSDLSALIVTIPFFDAKNDPSPPRMVVPELRVDFAAG</sequence>
<keyword evidence="2" id="KW-1185">Reference proteome</keyword>
<dbReference type="Proteomes" id="UP000680750">
    <property type="component" value="Chromosome"/>
</dbReference>
<evidence type="ECO:0000313" key="1">
    <source>
        <dbReference type="EMBL" id="BCJ28428.1"/>
    </source>
</evidence>
<organism evidence="1 2">
    <name type="scientific">Actinocatenispora sera</name>
    <dbReference type="NCBI Taxonomy" id="390989"/>
    <lineage>
        <taxon>Bacteria</taxon>
        <taxon>Bacillati</taxon>
        <taxon>Actinomycetota</taxon>
        <taxon>Actinomycetes</taxon>
        <taxon>Micromonosporales</taxon>
        <taxon>Micromonosporaceae</taxon>
        <taxon>Actinocatenispora</taxon>
    </lineage>
</organism>
<dbReference type="KEGG" id="aser:Asera_25360"/>